<dbReference type="EMBL" id="JAXQNO010000008">
    <property type="protein sequence ID" value="KAK4793637.1"/>
    <property type="molecule type" value="Genomic_DNA"/>
</dbReference>
<evidence type="ECO:0000256" key="3">
    <source>
        <dbReference type="ARBA" id="ARBA00022833"/>
    </source>
</evidence>
<keyword evidence="1 5" id="KW-0479">Metal-binding</keyword>
<reference evidence="8 9" key="1">
    <citation type="journal article" date="2023" name="Hortic Res">
        <title>Pangenome of water caltrop reveals structural variations and asymmetric subgenome divergence after allopolyploidization.</title>
        <authorList>
            <person name="Zhang X."/>
            <person name="Chen Y."/>
            <person name="Wang L."/>
            <person name="Yuan Y."/>
            <person name="Fang M."/>
            <person name="Shi L."/>
            <person name="Lu R."/>
            <person name="Comes H.P."/>
            <person name="Ma Y."/>
            <person name="Chen Y."/>
            <person name="Huang G."/>
            <person name="Zhou Y."/>
            <person name="Zheng Z."/>
            <person name="Qiu Y."/>
        </authorList>
    </citation>
    <scope>NUCLEOTIDE SEQUENCE [LARGE SCALE GENOMIC DNA]</scope>
    <source>
        <tissue evidence="8">Mature leaves and different stages of flower and fruit</tissue>
    </source>
</reference>
<dbReference type="InterPro" id="IPR036855">
    <property type="entry name" value="Znf_CCCH_sf"/>
</dbReference>
<keyword evidence="9" id="KW-1185">Reference proteome</keyword>
<keyword evidence="3 5" id="KW-0862">Zinc</keyword>
<evidence type="ECO:0000256" key="1">
    <source>
        <dbReference type="ARBA" id="ARBA00022723"/>
    </source>
</evidence>
<comment type="caution">
    <text evidence="8">The sequence shown here is derived from an EMBL/GenBank/DDBJ whole genome shotgun (WGS) entry which is preliminary data.</text>
</comment>
<evidence type="ECO:0000256" key="5">
    <source>
        <dbReference type="PROSITE-ProRule" id="PRU00723"/>
    </source>
</evidence>
<evidence type="ECO:0000313" key="9">
    <source>
        <dbReference type="Proteomes" id="UP001346149"/>
    </source>
</evidence>
<dbReference type="GO" id="GO:0008270">
    <property type="term" value="F:zinc ion binding"/>
    <property type="evidence" value="ECO:0007669"/>
    <property type="project" value="UniProtKB-KW"/>
</dbReference>
<dbReference type="InterPro" id="IPR000571">
    <property type="entry name" value="Znf_CCCH"/>
</dbReference>
<dbReference type="GO" id="GO:0003677">
    <property type="term" value="F:DNA binding"/>
    <property type="evidence" value="ECO:0007669"/>
    <property type="project" value="UniProtKB-KW"/>
</dbReference>
<dbReference type="AlphaFoldDB" id="A0AAN7R8H3"/>
<organism evidence="8 9">
    <name type="scientific">Trapa natans</name>
    <name type="common">Water chestnut</name>
    <dbReference type="NCBI Taxonomy" id="22666"/>
    <lineage>
        <taxon>Eukaryota</taxon>
        <taxon>Viridiplantae</taxon>
        <taxon>Streptophyta</taxon>
        <taxon>Embryophyta</taxon>
        <taxon>Tracheophyta</taxon>
        <taxon>Spermatophyta</taxon>
        <taxon>Magnoliopsida</taxon>
        <taxon>eudicotyledons</taxon>
        <taxon>Gunneridae</taxon>
        <taxon>Pentapetalae</taxon>
        <taxon>rosids</taxon>
        <taxon>malvids</taxon>
        <taxon>Myrtales</taxon>
        <taxon>Lythraceae</taxon>
        <taxon>Trapa</taxon>
    </lineage>
</organism>
<dbReference type="Proteomes" id="UP001346149">
    <property type="component" value="Unassembled WGS sequence"/>
</dbReference>
<evidence type="ECO:0000259" key="7">
    <source>
        <dbReference type="PROSITE" id="PS50103"/>
    </source>
</evidence>
<feature type="region of interest" description="Disordered" evidence="6">
    <location>
        <begin position="268"/>
        <end position="288"/>
    </location>
</feature>
<keyword evidence="2 5" id="KW-0863">Zinc-finger</keyword>
<keyword evidence="4" id="KW-0238">DNA-binding</keyword>
<evidence type="ECO:0000256" key="4">
    <source>
        <dbReference type="ARBA" id="ARBA00023125"/>
    </source>
</evidence>
<feature type="zinc finger region" description="C3H1-type" evidence="5">
    <location>
        <begin position="290"/>
        <end position="318"/>
    </location>
</feature>
<dbReference type="PROSITE" id="PS50103">
    <property type="entry name" value="ZF_C3H1"/>
    <property type="match status" value="1"/>
</dbReference>
<feature type="domain" description="C3H1-type" evidence="7">
    <location>
        <begin position="290"/>
        <end position="318"/>
    </location>
</feature>
<evidence type="ECO:0000256" key="6">
    <source>
        <dbReference type="SAM" id="MobiDB-lite"/>
    </source>
</evidence>
<dbReference type="SUPFAM" id="SSF90229">
    <property type="entry name" value="CCCH zinc finger"/>
    <property type="match status" value="1"/>
</dbReference>
<proteinExistence type="predicted"/>
<sequence length="345" mass="37816">MKRSMKRKRVSWAAGVNLCQTTLFRKEEPPSYVGRAKKQLHAKTSCNQYPNNHQSGTPPGFEGTLCEVSHIPSVKWSCPPKLCLNPIWHVASGEESRELRAQSLRVYNALESVYAHSSLSPFSPSISDEPEEAKSFSDSLIPIIPIIPIEELKSTILPLLLESYSIDLTTPEKASSLGLPTSTRLGPDVAAAATLTIPHNGIEQGTTIDMNLLINIITDPELLQKLMNNPPQGNSLSAKSKLAVPSPIPDITGAKLNHPQATVMPFNGSSDGAKSQGPVPRTVTPGHKRKHYQKKCTFYNTSKGCWNGSNCPFRHVPLPTQLQADHLVDEPSVKRIKLNREITGR</sequence>
<gene>
    <name evidence="8" type="ORF">SAY86_024072</name>
</gene>
<dbReference type="PANTHER" id="PTHR33400:SF9">
    <property type="entry name" value="C3H1-TYPE DOMAIN-CONTAINING PROTEIN"/>
    <property type="match status" value="1"/>
</dbReference>
<protein>
    <recommendedName>
        <fullName evidence="7">C3H1-type domain-containing protein</fullName>
    </recommendedName>
</protein>
<dbReference type="PANTHER" id="PTHR33400">
    <property type="entry name" value="ZINC FINGER CCCH DOMAIN-CONTAINING PROTEIN 6-RELATED"/>
    <property type="match status" value="1"/>
</dbReference>
<evidence type="ECO:0000256" key="2">
    <source>
        <dbReference type="ARBA" id="ARBA00022771"/>
    </source>
</evidence>
<accession>A0AAN7R8H3</accession>
<evidence type="ECO:0000313" key="8">
    <source>
        <dbReference type="EMBL" id="KAK4793637.1"/>
    </source>
</evidence>
<name>A0AAN7R8H3_TRANT</name>